<dbReference type="Pfam" id="PF00162">
    <property type="entry name" value="PGK"/>
    <property type="match status" value="1"/>
</dbReference>
<evidence type="ECO:0000256" key="11">
    <source>
        <dbReference type="ARBA" id="ARBA00023152"/>
    </source>
</evidence>
<comment type="pathway">
    <text evidence="2 12">Carbohydrate degradation; glycolysis; pyruvate from D-glyceraldehyde 3-phosphate: step 2/5.</text>
</comment>
<dbReference type="PANTHER" id="PTHR11406:SF23">
    <property type="entry name" value="PHOSPHOGLYCERATE KINASE 1, CHLOROPLASTIC-RELATED"/>
    <property type="match status" value="1"/>
</dbReference>
<evidence type="ECO:0000256" key="12">
    <source>
        <dbReference type="HAMAP-Rule" id="MF_00145"/>
    </source>
</evidence>
<comment type="subcellular location">
    <subcellularLocation>
        <location evidence="12">Cytoplasm</location>
    </subcellularLocation>
</comment>
<evidence type="ECO:0000256" key="7">
    <source>
        <dbReference type="ARBA" id="ARBA00022679"/>
    </source>
</evidence>
<dbReference type="GO" id="GO:0006094">
    <property type="term" value="P:gluconeogenesis"/>
    <property type="evidence" value="ECO:0007669"/>
    <property type="project" value="TreeGrafter"/>
</dbReference>
<dbReference type="GO" id="GO:0005524">
    <property type="term" value="F:ATP binding"/>
    <property type="evidence" value="ECO:0007669"/>
    <property type="project" value="UniProtKB-KW"/>
</dbReference>
<keyword evidence="17" id="KW-1185">Reference proteome</keyword>
<feature type="binding site" evidence="12 13">
    <location>
        <begin position="19"/>
        <end position="21"/>
    </location>
    <ligand>
        <name>substrate</name>
    </ligand>
</feature>
<evidence type="ECO:0000256" key="5">
    <source>
        <dbReference type="ARBA" id="ARBA00013061"/>
    </source>
</evidence>
<evidence type="ECO:0000256" key="10">
    <source>
        <dbReference type="ARBA" id="ARBA00022840"/>
    </source>
</evidence>
<dbReference type="RefSeq" id="WP_093823950.1">
    <property type="nucleotide sequence ID" value="NZ_FOLQ01000002.1"/>
</dbReference>
<dbReference type="STRING" id="662367.SAMN05216167_102157"/>
<proteinExistence type="inferred from homology"/>
<keyword evidence="9 12" id="KW-0418">Kinase</keyword>
<dbReference type="FunFam" id="3.40.50.1260:FF:000003">
    <property type="entry name" value="Phosphoglycerate kinase"/>
    <property type="match status" value="1"/>
</dbReference>
<dbReference type="GO" id="GO:0043531">
    <property type="term" value="F:ADP binding"/>
    <property type="evidence" value="ECO:0007669"/>
    <property type="project" value="TreeGrafter"/>
</dbReference>
<dbReference type="InterPro" id="IPR015824">
    <property type="entry name" value="Phosphoglycerate_kinase_N"/>
</dbReference>
<dbReference type="AlphaFoldDB" id="A0A1I1L8T3"/>
<evidence type="ECO:0000256" key="4">
    <source>
        <dbReference type="ARBA" id="ARBA00011245"/>
    </source>
</evidence>
<feature type="binding site" evidence="12 14">
    <location>
        <position position="292"/>
    </location>
    <ligand>
        <name>ATP</name>
        <dbReference type="ChEBI" id="CHEBI:30616"/>
    </ligand>
</feature>
<sequence length="395" mass="42538">MKTLDSYNFAGKKALVRVDFNVPLDREYNITDDTRIKATIPTVLKIVNDGGSAILMSHLGRPKGGPEEKYSLKHLLPALEKAFGREVKFADDCIGQSATDLAASLKPGEILLLENLRFYKEEEKGDVAFAEKLAKLGDVWVNDAFGTAHRAHASTAVMGQFLTDRVAGYVMQAELDNAKKILEEAQRPFTAIMGGAKISDKILIIEKLLDNVDNLIIGGGMTYTFTKAKGGQIGNSLLEADKQELALELLKKAEEKGVNIYMPLDNLCADDFSNDANRKVVPTGQIPDGWQGLDIGPETIKLFSDVVSKSKTILWNGPMGVFEFENFAHGTNAIAEAVVKATEENGAFSLIGGGDSASAINQAGYGDRVSYVSTGGGALLEYMEGKVLPGVAALE</sequence>
<dbReference type="FunFam" id="3.40.50.1260:FF:000006">
    <property type="entry name" value="Phosphoglycerate kinase"/>
    <property type="match status" value="1"/>
</dbReference>
<dbReference type="OrthoDB" id="9808460at2"/>
<name>A0A1I1L8T3_9BACT</name>
<comment type="similarity">
    <text evidence="3 12 15">Belongs to the phosphoglycerate kinase family.</text>
</comment>
<keyword evidence="12" id="KW-0963">Cytoplasm</keyword>
<evidence type="ECO:0000256" key="6">
    <source>
        <dbReference type="ARBA" id="ARBA00016471"/>
    </source>
</evidence>
<dbReference type="Proteomes" id="UP000198598">
    <property type="component" value="Unassembled WGS sequence"/>
</dbReference>
<keyword evidence="11 12" id="KW-0324">Glycolysis</keyword>
<feature type="binding site" evidence="12">
    <location>
        <position position="117"/>
    </location>
    <ligand>
        <name>substrate</name>
    </ligand>
</feature>
<dbReference type="PRINTS" id="PR00477">
    <property type="entry name" value="PHGLYCKINASE"/>
</dbReference>
<feature type="binding site" evidence="13">
    <location>
        <position position="150"/>
    </location>
    <ligand>
        <name>(2R)-3-phosphoglycerate</name>
        <dbReference type="ChEBI" id="CHEBI:58272"/>
    </ligand>
</feature>
<feature type="binding site" evidence="12">
    <location>
        <position position="150"/>
    </location>
    <ligand>
        <name>substrate</name>
    </ligand>
</feature>
<feature type="binding site" evidence="12 13">
    <location>
        <begin position="58"/>
        <end position="61"/>
    </location>
    <ligand>
        <name>substrate</name>
    </ligand>
</feature>
<feature type="binding site" evidence="13">
    <location>
        <position position="117"/>
    </location>
    <ligand>
        <name>(2R)-3-phosphoglycerate</name>
        <dbReference type="ChEBI" id="CHEBI:58272"/>
    </ligand>
</feature>
<dbReference type="UniPathway" id="UPA00109">
    <property type="reaction ID" value="UER00185"/>
</dbReference>
<evidence type="ECO:0000256" key="3">
    <source>
        <dbReference type="ARBA" id="ARBA00008982"/>
    </source>
</evidence>
<dbReference type="EC" id="2.7.2.3" evidence="5 12"/>
<evidence type="ECO:0000256" key="13">
    <source>
        <dbReference type="PIRSR" id="PIRSR000724-1"/>
    </source>
</evidence>
<evidence type="ECO:0000256" key="14">
    <source>
        <dbReference type="PIRSR" id="PIRSR000724-2"/>
    </source>
</evidence>
<keyword evidence="7 12" id="KW-0808">Transferase</keyword>
<evidence type="ECO:0000256" key="9">
    <source>
        <dbReference type="ARBA" id="ARBA00022777"/>
    </source>
</evidence>
<dbReference type="GO" id="GO:0006096">
    <property type="term" value="P:glycolytic process"/>
    <property type="evidence" value="ECO:0007669"/>
    <property type="project" value="UniProtKB-UniRule"/>
</dbReference>
<feature type="binding site" evidence="12 14">
    <location>
        <begin position="353"/>
        <end position="356"/>
    </location>
    <ligand>
        <name>ATP</name>
        <dbReference type="ChEBI" id="CHEBI:30616"/>
    </ligand>
</feature>
<dbReference type="EMBL" id="FOLQ01000002">
    <property type="protein sequence ID" value="SFC68922.1"/>
    <property type="molecule type" value="Genomic_DNA"/>
</dbReference>
<feature type="binding site" evidence="13">
    <location>
        <position position="35"/>
    </location>
    <ligand>
        <name>(2R)-3-phosphoglycerate</name>
        <dbReference type="ChEBI" id="CHEBI:58272"/>
    </ligand>
</feature>
<dbReference type="GO" id="GO:0005829">
    <property type="term" value="C:cytosol"/>
    <property type="evidence" value="ECO:0007669"/>
    <property type="project" value="TreeGrafter"/>
</dbReference>
<keyword evidence="8 12" id="KW-0547">Nucleotide-binding</keyword>
<feature type="binding site" evidence="12">
    <location>
        <position position="35"/>
    </location>
    <ligand>
        <name>substrate</name>
    </ligand>
</feature>
<dbReference type="HAMAP" id="MF_00145">
    <property type="entry name" value="Phosphoglyc_kinase"/>
    <property type="match status" value="1"/>
</dbReference>
<dbReference type="GO" id="GO:0004618">
    <property type="term" value="F:phosphoglycerate kinase activity"/>
    <property type="evidence" value="ECO:0007669"/>
    <property type="project" value="UniProtKB-UniRule"/>
</dbReference>
<comment type="subunit">
    <text evidence="4 12">Monomer.</text>
</comment>
<evidence type="ECO:0000256" key="2">
    <source>
        <dbReference type="ARBA" id="ARBA00004838"/>
    </source>
</evidence>
<gene>
    <name evidence="12" type="primary">pgk</name>
    <name evidence="16" type="ORF">SAMN05216167_102157</name>
</gene>
<comment type="catalytic activity">
    <reaction evidence="1 12 15">
        <text>(2R)-3-phosphoglycerate + ATP = (2R)-3-phospho-glyceroyl phosphate + ADP</text>
        <dbReference type="Rhea" id="RHEA:14801"/>
        <dbReference type="ChEBI" id="CHEBI:30616"/>
        <dbReference type="ChEBI" id="CHEBI:57604"/>
        <dbReference type="ChEBI" id="CHEBI:58272"/>
        <dbReference type="ChEBI" id="CHEBI:456216"/>
        <dbReference type="EC" id="2.7.2.3"/>
    </reaction>
</comment>
<dbReference type="PANTHER" id="PTHR11406">
    <property type="entry name" value="PHOSPHOGLYCERATE KINASE"/>
    <property type="match status" value="1"/>
</dbReference>
<evidence type="ECO:0000313" key="17">
    <source>
        <dbReference type="Proteomes" id="UP000198598"/>
    </source>
</evidence>
<evidence type="ECO:0000256" key="8">
    <source>
        <dbReference type="ARBA" id="ARBA00022741"/>
    </source>
</evidence>
<keyword evidence="10 12" id="KW-0067">ATP-binding</keyword>
<dbReference type="CDD" id="cd00318">
    <property type="entry name" value="Phosphoglycerate_kinase"/>
    <property type="match status" value="1"/>
</dbReference>
<feature type="binding site" evidence="12 14">
    <location>
        <position position="201"/>
    </location>
    <ligand>
        <name>ATP</name>
        <dbReference type="ChEBI" id="CHEBI:30616"/>
    </ligand>
</feature>
<evidence type="ECO:0000313" key="16">
    <source>
        <dbReference type="EMBL" id="SFC68922.1"/>
    </source>
</evidence>
<organism evidence="16 17">
    <name type="scientific">Spirosoma endophyticum</name>
    <dbReference type="NCBI Taxonomy" id="662367"/>
    <lineage>
        <taxon>Bacteria</taxon>
        <taxon>Pseudomonadati</taxon>
        <taxon>Bacteroidota</taxon>
        <taxon>Cytophagia</taxon>
        <taxon>Cytophagales</taxon>
        <taxon>Cytophagaceae</taxon>
        <taxon>Spirosoma</taxon>
    </lineage>
</organism>
<dbReference type="InterPro" id="IPR001576">
    <property type="entry name" value="Phosphoglycerate_kinase"/>
</dbReference>
<dbReference type="SUPFAM" id="SSF53748">
    <property type="entry name" value="Phosphoglycerate kinase"/>
    <property type="match status" value="1"/>
</dbReference>
<protein>
    <recommendedName>
        <fullName evidence="6 12">Phosphoglycerate kinase</fullName>
        <ecNumber evidence="5 12">2.7.2.3</ecNumber>
    </recommendedName>
</protein>
<evidence type="ECO:0000256" key="15">
    <source>
        <dbReference type="RuleBase" id="RU000532"/>
    </source>
</evidence>
<dbReference type="PIRSF" id="PIRSF000724">
    <property type="entry name" value="Pgk"/>
    <property type="match status" value="1"/>
</dbReference>
<dbReference type="InterPro" id="IPR036043">
    <property type="entry name" value="Phosphoglycerate_kinase_sf"/>
</dbReference>
<evidence type="ECO:0000256" key="1">
    <source>
        <dbReference type="ARBA" id="ARBA00000642"/>
    </source>
</evidence>
<accession>A0A1I1L8T3</accession>
<feature type="binding site" evidence="12 14">
    <location>
        <position position="323"/>
    </location>
    <ligand>
        <name>ATP</name>
        <dbReference type="ChEBI" id="CHEBI:30616"/>
    </ligand>
</feature>
<reference evidence="16 17" key="1">
    <citation type="submission" date="2016-10" db="EMBL/GenBank/DDBJ databases">
        <authorList>
            <person name="de Groot N.N."/>
        </authorList>
    </citation>
    <scope>NUCLEOTIDE SEQUENCE [LARGE SCALE GENOMIC DNA]</scope>
    <source>
        <strain evidence="16 17">DSM 26130</strain>
    </source>
</reference>
<dbReference type="Gene3D" id="3.40.50.1260">
    <property type="entry name" value="Phosphoglycerate kinase, N-terminal domain"/>
    <property type="match status" value="2"/>
</dbReference>